<dbReference type="Gene3D" id="3.90.1150.30">
    <property type="match status" value="1"/>
</dbReference>
<dbReference type="EMBL" id="JBHUFP010000025">
    <property type="protein sequence ID" value="MFD1806800.1"/>
    <property type="molecule type" value="Genomic_DNA"/>
</dbReference>
<name>A0ABW4NVX8_9PAST</name>
<accession>A0ABW4NVX8</accession>
<dbReference type="InterPro" id="IPR038056">
    <property type="entry name" value="YjbR-like_sf"/>
</dbReference>
<reference evidence="2" key="1">
    <citation type="journal article" date="2019" name="Int. J. Syst. Evol. Microbiol.">
        <title>The Global Catalogue of Microorganisms (GCM) 10K type strain sequencing project: providing services to taxonomists for standard genome sequencing and annotation.</title>
        <authorList>
            <consortium name="The Broad Institute Genomics Platform"/>
            <consortium name="The Broad Institute Genome Sequencing Center for Infectious Disease"/>
            <person name="Wu L."/>
            <person name="Ma J."/>
        </authorList>
    </citation>
    <scope>NUCLEOTIDE SEQUENCE [LARGE SCALE GENOMIC DNA]</scope>
    <source>
        <strain evidence="2">CCM 7950</strain>
    </source>
</reference>
<organism evidence="1 2">
    <name type="scientific">Pasteurella oralis</name>
    <dbReference type="NCBI Taxonomy" id="1071947"/>
    <lineage>
        <taxon>Bacteria</taxon>
        <taxon>Pseudomonadati</taxon>
        <taxon>Pseudomonadota</taxon>
        <taxon>Gammaproteobacteria</taxon>
        <taxon>Pasteurellales</taxon>
        <taxon>Pasteurellaceae</taxon>
        <taxon>Pasteurella</taxon>
    </lineage>
</organism>
<proteinExistence type="predicted"/>
<keyword evidence="2" id="KW-1185">Reference proteome</keyword>
<protein>
    <submittedName>
        <fullName evidence="1">Uncharacterized protein</fullName>
    </submittedName>
</protein>
<dbReference type="Proteomes" id="UP001597420">
    <property type="component" value="Unassembled WGS sequence"/>
</dbReference>
<comment type="caution">
    <text evidence="1">The sequence shown here is derived from an EMBL/GenBank/DDBJ whole genome shotgun (WGS) entry which is preliminary data.</text>
</comment>
<evidence type="ECO:0000313" key="2">
    <source>
        <dbReference type="Proteomes" id="UP001597420"/>
    </source>
</evidence>
<dbReference type="RefSeq" id="WP_379099429.1">
    <property type="nucleotide sequence ID" value="NZ_JBHUFP010000025.1"/>
</dbReference>
<dbReference type="SUPFAM" id="SSF142906">
    <property type="entry name" value="YjbR-like"/>
    <property type="match status" value="1"/>
</dbReference>
<sequence>MNKTHWFSLRLNSTFSQQQAYHLIDWSFDLTR</sequence>
<gene>
    <name evidence="1" type="ORF">ACFSAV_10575</name>
</gene>
<evidence type="ECO:0000313" key="1">
    <source>
        <dbReference type="EMBL" id="MFD1806800.1"/>
    </source>
</evidence>